<proteinExistence type="predicted"/>
<organism evidence="2 3">
    <name type="scientific">Batillaria attramentaria</name>
    <dbReference type="NCBI Taxonomy" id="370345"/>
    <lineage>
        <taxon>Eukaryota</taxon>
        <taxon>Metazoa</taxon>
        <taxon>Spiralia</taxon>
        <taxon>Lophotrochozoa</taxon>
        <taxon>Mollusca</taxon>
        <taxon>Gastropoda</taxon>
        <taxon>Caenogastropoda</taxon>
        <taxon>Sorbeoconcha</taxon>
        <taxon>Cerithioidea</taxon>
        <taxon>Batillariidae</taxon>
        <taxon>Batillaria</taxon>
    </lineage>
</organism>
<protein>
    <submittedName>
        <fullName evidence="2">Uncharacterized protein</fullName>
    </submittedName>
</protein>
<name>A0ABD0L9R6_9CAEN</name>
<dbReference type="AlphaFoldDB" id="A0ABD0L9R6"/>
<keyword evidence="3" id="KW-1185">Reference proteome</keyword>
<evidence type="ECO:0000313" key="2">
    <source>
        <dbReference type="EMBL" id="KAK7496301.1"/>
    </source>
</evidence>
<dbReference type="EMBL" id="JACVVK020000068">
    <property type="protein sequence ID" value="KAK7496301.1"/>
    <property type="molecule type" value="Genomic_DNA"/>
</dbReference>
<comment type="caution">
    <text evidence="2">The sequence shown here is derived from an EMBL/GenBank/DDBJ whole genome shotgun (WGS) entry which is preliminary data.</text>
</comment>
<feature type="compositionally biased region" description="Polar residues" evidence="1">
    <location>
        <begin position="12"/>
        <end position="23"/>
    </location>
</feature>
<gene>
    <name evidence="2" type="ORF">BaRGS_00012466</name>
</gene>
<feature type="region of interest" description="Disordered" evidence="1">
    <location>
        <begin position="1"/>
        <end position="53"/>
    </location>
</feature>
<evidence type="ECO:0000313" key="3">
    <source>
        <dbReference type="Proteomes" id="UP001519460"/>
    </source>
</evidence>
<sequence length="84" mass="10059">MSGSPKRKATESTDTSQDLSSNCEIPRERNTELSFEKGEEQSKEKQTRPWSWHGDQLRHTFQSQRTPWLRRLLQEHCFRHCGWQ</sequence>
<accession>A0ABD0L9R6</accession>
<reference evidence="2 3" key="1">
    <citation type="journal article" date="2023" name="Sci. Data">
        <title>Genome assembly of the Korean intertidal mud-creeper Batillaria attramentaria.</title>
        <authorList>
            <person name="Patra A.K."/>
            <person name="Ho P.T."/>
            <person name="Jun S."/>
            <person name="Lee S.J."/>
            <person name="Kim Y."/>
            <person name="Won Y.J."/>
        </authorList>
    </citation>
    <scope>NUCLEOTIDE SEQUENCE [LARGE SCALE GENOMIC DNA]</scope>
    <source>
        <strain evidence="2">Wonlab-2016</strain>
    </source>
</reference>
<evidence type="ECO:0000256" key="1">
    <source>
        <dbReference type="SAM" id="MobiDB-lite"/>
    </source>
</evidence>
<feature type="compositionally biased region" description="Basic and acidic residues" evidence="1">
    <location>
        <begin position="25"/>
        <end position="47"/>
    </location>
</feature>
<dbReference type="Proteomes" id="UP001519460">
    <property type="component" value="Unassembled WGS sequence"/>
</dbReference>